<evidence type="ECO:0000313" key="2">
    <source>
        <dbReference type="Proteomes" id="UP001321760"/>
    </source>
</evidence>
<dbReference type="Proteomes" id="UP001321760">
    <property type="component" value="Unassembled WGS sequence"/>
</dbReference>
<sequence>MAYRITVRVINDTNAPLDLIEKTCWKGAGTAWTESTSGYHLHMNASGSSGMLRFRSSEGEYFSVAVGVHNYKRWCDVDVNLGDSGVLTGLHPRYYDEKDGKYKMLWAQATECPAKGEPERVSDKGRKWRVEFYVAEGNELRANVVFS</sequence>
<dbReference type="Pfam" id="PF07367">
    <property type="entry name" value="FB_lectin"/>
    <property type="match status" value="1"/>
</dbReference>
<proteinExistence type="predicted"/>
<organism evidence="1 2">
    <name type="scientific">Podospora aff. communis PSN243</name>
    <dbReference type="NCBI Taxonomy" id="3040156"/>
    <lineage>
        <taxon>Eukaryota</taxon>
        <taxon>Fungi</taxon>
        <taxon>Dikarya</taxon>
        <taxon>Ascomycota</taxon>
        <taxon>Pezizomycotina</taxon>
        <taxon>Sordariomycetes</taxon>
        <taxon>Sordariomycetidae</taxon>
        <taxon>Sordariales</taxon>
        <taxon>Podosporaceae</taxon>
        <taxon>Podospora</taxon>
    </lineage>
</organism>
<accession>A0AAV9G278</accession>
<dbReference type="EMBL" id="MU866004">
    <property type="protein sequence ID" value="KAK4442878.1"/>
    <property type="molecule type" value="Genomic_DNA"/>
</dbReference>
<comment type="caution">
    <text evidence="1">The sequence shown here is derived from an EMBL/GenBank/DDBJ whole genome shotgun (WGS) entry which is preliminary data.</text>
</comment>
<dbReference type="AlphaFoldDB" id="A0AAV9G278"/>
<name>A0AAV9G278_9PEZI</name>
<keyword evidence="2" id="KW-1185">Reference proteome</keyword>
<reference evidence="1" key="2">
    <citation type="submission" date="2023-05" db="EMBL/GenBank/DDBJ databases">
        <authorList>
            <consortium name="Lawrence Berkeley National Laboratory"/>
            <person name="Steindorff A."/>
            <person name="Hensen N."/>
            <person name="Bonometti L."/>
            <person name="Westerberg I."/>
            <person name="Brannstrom I.O."/>
            <person name="Guillou S."/>
            <person name="Cros-Aarteil S."/>
            <person name="Calhoun S."/>
            <person name="Haridas S."/>
            <person name="Kuo A."/>
            <person name="Mondo S."/>
            <person name="Pangilinan J."/>
            <person name="Riley R."/>
            <person name="Labutti K."/>
            <person name="Andreopoulos B."/>
            <person name="Lipzen A."/>
            <person name="Chen C."/>
            <person name="Yanf M."/>
            <person name="Daum C."/>
            <person name="Ng V."/>
            <person name="Clum A."/>
            <person name="Ohm R."/>
            <person name="Martin F."/>
            <person name="Silar P."/>
            <person name="Natvig D."/>
            <person name="Lalanne C."/>
            <person name="Gautier V."/>
            <person name="Ament-Velasquez S.L."/>
            <person name="Kruys A."/>
            <person name="Hutchinson M.I."/>
            <person name="Powell A.J."/>
            <person name="Barry K."/>
            <person name="Miller A.N."/>
            <person name="Grigoriev I.V."/>
            <person name="Debuchy R."/>
            <person name="Gladieux P."/>
            <person name="Thoren M.H."/>
            <person name="Johannesson H."/>
        </authorList>
    </citation>
    <scope>NUCLEOTIDE SEQUENCE</scope>
    <source>
        <strain evidence="1">PSN243</strain>
    </source>
</reference>
<dbReference type="Gene3D" id="2.60.270.20">
    <property type="entry name" value="Cytolysin/lectin"/>
    <property type="match status" value="1"/>
</dbReference>
<dbReference type="SUPFAM" id="SSF63724">
    <property type="entry name" value="Cytolysin/lectin"/>
    <property type="match status" value="1"/>
</dbReference>
<gene>
    <name evidence="1" type="ORF">QBC34DRAFT_312166</name>
</gene>
<evidence type="ECO:0000313" key="1">
    <source>
        <dbReference type="EMBL" id="KAK4442878.1"/>
    </source>
</evidence>
<dbReference type="InterPro" id="IPR009960">
    <property type="entry name" value="Fruit_body_lectin_fun"/>
</dbReference>
<dbReference type="InterPro" id="IPR015926">
    <property type="entry name" value="Cytolysin/lectin"/>
</dbReference>
<protein>
    <submittedName>
        <fullName evidence="1">Lectin 2b</fullName>
    </submittedName>
</protein>
<reference evidence="1" key="1">
    <citation type="journal article" date="2023" name="Mol. Phylogenet. Evol.">
        <title>Genome-scale phylogeny and comparative genomics of the fungal order Sordariales.</title>
        <authorList>
            <person name="Hensen N."/>
            <person name="Bonometti L."/>
            <person name="Westerberg I."/>
            <person name="Brannstrom I.O."/>
            <person name="Guillou S."/>
            <person name="Cros-Aarteil S."/>
            <person name="Calhoun S."/>
            <person name="Haridas S."/>
            <person name="Kuo A."/>
            <person name="Mondo S."/>
            <person name="Pangilinan J."/>
            <person name="Riley R."/>
            <person name="LaButti K."/>
            <person name="Andreopoulos B."/>
            <person name="Lipzen A."/>
            <person name="Chen C."/>
            <person name="Yan M."/>
            <person name="Daum C."/>
            <person name="Ng V."/>
            <person name="Clum A."/>
            <person name="Steindorff A."/>
            <person name="Ohm R.A."/>
            <person name="Martin F."/>
            <person name="Silar P."/>
            <person name="Natvig D.O."/>
            <person name="Lalanne C."/>
            <person name="Gautier V."/>
            <person name="Ament-Velasquez S.L."/>
            <person name="Kruys A."/>
            <person name="Hutchinson M.I."/>
            <person name="Powell A.J."/>
            <person name="Barry K."/>
            <person name="Miller A.N."/>
            <person name="Grigoriev I.V."/>
            <person name="Debuchy R."/>
            <person name="Gladieux P."/>
            <person name="Hiltunen Thoren M."/>
            <person name="Johannesson H."/>
        </authorList>
    </citation>
    <scope>NUCLEOTIDE SEQUENCE</scope>
    <source>
        <strain evidence="1">PSN243</strain>
    </source>
</reference>